<name>A0AA41ZE63_9GAMM</name>
<dbReference type="InterPro" id="IPR052553">
    <property type="entry name" value="CbiG_hydrolase"/>
</dbReference>
<dbReference type="Pfam" id="PF11760">
    <property type="entry name" value="CbiG_N"/>
    <property type="match status" value="1"/>
</dbReference>
<organism evidence="3 4">
    <name type="scientific">Larsenimonas rhizosphaerae</name>
    <dbReference type="NCBI Taxonomy" id="2944682"/>
    <lineage>
        <taxon>Bacteria</taxon>
        <taxon>Pseudomonadati</taxon>
        <taxon>Pseudomonadota</taxon>
        <taxon>Gammaproteobacteria</taxon>
        <taxon>Oceanospirillales</taxon>
        <taxon>Halomonadaceae</taxon>
        <taxon>Larsenimonas</taxon>
    </lineage>
</organism>
<dbReference type="InterPro" id="IPR036518">
    <property type="entry name" value="CobE/GbiG_C_sf"/>
</dbReference>
<feature type="domain" description="Cobalamin synthesis G N-terminal" evidence="2">
    <location>
        <begin position="49"/>
        <end position="119"/>
    </location>
</feature>
<comment type="caution">
    <text evidence="3">The sequence shown here is derived from an EMBL/GenBank/DDBJ whole genome shotgun (WGS) entry which is preliminary data.</text>
</comment>
<dbReference type="Gene3D" id="3.40.50.11220">
    <property type="match status" value="1"/>
</dbReference>
<dbReference type="InterPro" id="IPR002750">
    <property type="entry name" value="CobE/GbiG_C"/>
</dbReference>
<feature type="domain" description="CobE/GbiG C-terminal" evidence="1">
    <location>
        <begin position="128"/>
        <end position="251"/>
    </location>
</feature>
<evidence type="ECO:0000313" key="4">
    <source>
        <dbReference type="Proteomes" id="UP001165678"/>
    </source>
</evidence>
<dbReference type="InterPro" id="IPR038029">
    <property type="entry name" value="GbiG_N_sf"/>
</dbReference>
<dbReference type="EMBL" id="JAPIVE010000001">
    <property type="protein sequence ID" value="MCX2523182.1"/>
    <property type="molecule type" value="Genomic_DNA"/>
</dbReference>
<proteinExistence type="predicted"/>
<dbReference type="PANTHER" id="PTHR37477">
    <property type="entry name" value="COBALT-PRECORRIN-5A HYDROLASE"/>
    <property type="match status" value="1"/>
</dbReference>
<evidence type="ECO:0000259" key="1">
    <source>
        <dbReference type="Pfam" id="PF01890"/>
    </source>
</evidence>
<gene>
    <name evidence="3" type="ORF">OQ287_02920</name>
</gene>
<evidence type="ECO:0000259" key="2">
    <source>
        <dbReference type="Pfam" id="PF11760"/>
    </source>
</evidence>
<dbReference type="SUPFAM" id="SSF159672">
    <property type="entry name" value="CbiG N-terminal domain-like"/>
    <property type="match status" value="1"/>
</dbReference>
<dbReference type="Pfam" id="PF01890">
    <property type="entry name" value="CbiG_C"/>
    <property type="match status" value="1"/>
</dbReference>
<keyword evidence="4" id="KW-1185">Reference proteome</keyword>
<dbReference type="RefSeq" id="WP_265895523.1">
    <property type="nucleotide sequence ID" value="NZ_JAPIVE010000001.1"/>
</dbReference>
<protein>
    <submittedName>
        <fullName evidence="3">Cobalamin biosynthesis protein</fullName>
    </submittedName>
</protein>
<sequence length="256" mass="28185">MTTLVSLTEAGRGLAERICRHWPNAEHWHRPSPFGHQIQTRFIDSRATRRPLVFICATGIVMRTLAPVLTDKYQDPPVLVLDEAGRFVIPMLSGHEGGANALGDELATCLGATLVATSAARYTRPVYTLGMGCERHCDQAHLDALITDCLMQCHLHHQDIAGLASIAVKADEIGLIQSAAHHGWPYHTFSVPELRDVEHLLSQRSDVVFREVGVYGVAEAAALVAATRLTHRPAELVLPKQKTRRATCAIARSYYE</sequence>
<reference evidence="3" key="1">
    <citation type="submission" date="2022-11" db="EMBL/GenBank/DDBJ databases">
        <title>Larsenimonas rhizosphaerae sp. nov., isolated from a tidal mudflat.</title>
        <authorList>
            <person name="Lee S.D."/>
            <person name="Kim I.S."/>
        </authorList>
    </citation>
    <scope>NUCLEOTIDE SEQUENCE</scope>
    <source>
        <strain evidence="3">GH2-1</strain>
    </source>
</reference>
<dbReference type="GO" id="GO:0009236">
    <property type="term" value="P:cobalamin biosynthetic process"/>
    <property type="evidence" value="ECO:0007669"/>
    <property type="project" value="InterPro"/>
</dbReference>
<accession>A0AA41ZE63</accession>
<dbReference type="Proteomes" id="UP001165678">
    <property type="component" value="Unassembled WGS sequence"/>
</dbReference>
<dbReference type="SUPFAM" id="SSF159664">
    <property type="entry name" value="CobE/GbiG C-terminal domain-like"/>
    <property type="match status" value="1"/>
</dbReference>
<dbReference type="PANTHER" id="PTHR37477:SF1">
    <property type="entry name" value="COBALT-PRECORRIN-5A HYDROLASE"/>
    <property type="match status" value="1"/>
</dbReference>
<evidence type="ECO:0000313" key="3">
    <source>
        <dbReference type="EMBL" id="MCX2523182.1"/>
    </source>
</evidence>
<dbReference type="AlphaFoldDB" id="A0AA41ZE63"/>
<dbReference type="InterPro" id="IPR021744">
    <property type="entry name" value="CbiG_N"/>
</dbReference>
<dbReference type="Gene3D" id="3.30.420.180">
    <property type="entry name" value="CobE/GbiG C-terminal domain"/>
    <property type="match status" value="1"/>
</dbReference>